<sequence length="331" mass="34873">MKPVNRIPRGAARARQAGVSLIELMIALVLGLLVVGAAIGVFISNKATYRSTQNLARIQESAQVAFELLSRDIREAGANPCDATLAPANITTAAATATPDGADWYLAVDYPLYGFEDGGPTHVSGTDVIQILRPGDDLRGLTADLASGATSVTVAPATPLFKSGDPVMICDMRVLAVFRANGDSTAGGSLSFASGAGTNSCDYFPMPNTGTCAGAATAYAFPKFSSVISLQGVRWFLRDPDGNPDNGYSLYRQVNGAAAEEVVQGVANLQFHYLTDAGYVSASVLTTAADWRNVRAVRMTLVLRETERTGTGGQHLTRVVENVVALRNRVL</sequence>
<dbReference type="Pfam" id="PF07963">
    <property type="entry name" value="N_methyl"/>
    <property type="match status" value="1"/>
</dbReference>
<keyword evidence="1" id="KW-0472">Membrane</keyword>
<dbReference type="Proteomes" id="UP000321583">
    <property type="component" value="Unassembled WGS sequence"/>
</dbReference>
<protein>
    <submittedName>
        <fullName evidence="2">Type IV pilus assembly protein PilW</fullName>
    </submittedName>
</protein>
<feature type="transmembrane region" description="Helical" evidence="1">
    <location>
        <begin position="21"/>
        <end position="43"/>
    </location>
</feature>
<dbReference type="OrthoDB" id="5296662at2"/>
<dbReference type="EMBL" id="VLJS01000055">
    <property type="protein sequence ID" value="TWH10402.1"/>
    <property type="molecule type" value="Genomic_DNA"/>
</dbReference>
<keyword evidence="1" id="KW-1133">Transmembrane helix</keyword>
<organism evidence="2 3">
    <name type="scientific">Pseudoxanthomonas taiwanensis J19</name>
    <dbReference type="NCBI Taxonomy" id="935569"/>
    <lineage>
        <taxon>Bacteria</taxon>
        <taxon>Pseudomonadati</taxon>
        <taxon>Pseudomonadota</taxon>
        <taxon>Gammaproteobacteria</taxon>
        <taxon>Lysobacterales</taxon>
        <taxon>Lysobacteraceae</taxon>
        <taxon>Pseudoxanthomonas</taxon>
    </lineage>
</organism>
<evidence type="ECO:0000313" key="2">
    <source>
        <dbReference type="EMBL" id="TWH10402.1"/>
    </source>
</evidence>
<accession>A0A562DL48</accession>
<gene>
    <name evidence="2" type="ORF">L613_002700000220</name>
</gene>
<reference evidence="2 3" key="1">
    <citation type="submission" date="2019-07" db="EMBL/GenBank/DDBJ databases">
        <title>Genome sequencing of lignin-degrading bacterial isolates.</title>
        <authorList>
            <person name="Gladden J."/>
        </authorList>
    </citation>
    <scope>NUCLEOTIDE SEQUENCE [LARGE SCALE GENOMIC DNA]</scope>
    <source>
        <strain evidence="2 3">J19</strain>
    </source>
</reference>
<dbReference type="AlphaFoldDB" id="A0A562DL48"/>
<comment type="caution">
    <text evidence="2">The sequence shown here is derived from an EMBL/GenBank/DDBJ whole genome shotgun (WGS) entry which is preliminary data.</text>
</comment>
<name>A0A562DL48_9GAMM</name>
<keyword evidence="1" id="KW-0812">Transmembrane</keyword>
<dbReference type="InterPro" id="IPR032092">
    <property type="entry name" value="PilW"/>
</dbReference>
<keyword evidence="3" id="KW-1185">Reference proteome</keyword>
<dbReference type="PROSITE" id="PS00409">
    <property type="entry name" value="PROKAR_NTER_METHYL"/>
    <property type="match status" value="1"/>
</dbReference>
<proteinExistence type="predicted"/>
<dbReference type="RefSeq" id="WP_028915831.1">
    <property type="nucleotide sequence ID" value="NZ_VLJS01000055.1"/>
</dbReference>
<dbReference type="GO" id="GO:0043683">
    <property type="term" value="P:type IV pilus assembly"/>
    <property type="evidence" value="ECO:0007669"/>
    <property type="project" value="InterPro"/>
</dbReference>
<dbReference type="Pfam" id="PF16074">
    <property type="entry name" value="PilW"/>
    <property type="match status" value="1"/>
</dbReference>
<dbReference type="InterPro" id="IPR012902">
    <property type="entry name" value="N_methyl_site"/>
</dbReference>
<evidence type="ECO:0000313" key="3">
    <source>
        <dbReference type="Proteomes" id="UP000321583"/>
    </source>
</evidence>
<evidence type="ECO:0000256" key="1">
    <source>
        <dbReference type="SAM" id="Phobius"/>
    </source>
</evidence>